<dbReference type="AlphaFoldDB" id="K0RZZ8"/>
<evidence type="ECO:0000256" key="1">
    <source>
        <dbReference type="SAM" id="MobiDB-lite"/>
    </source>
</evidence>
<gene>
    <name evidence="2" type="ORF">THAOC_25995</name>
</gene>
<proteinExistence type="predicted"/>
<protein>
    <submittedName>
        <fullName evidence="2">Uncharacterized protein</fullName>
    </submittedName>
</protein>
<name>K0RZZ8_THAOC</name>
<feature type="non-terminal residue" evidence="2">
    <location>
        <position position="1"/>
    </location>
</feature>
<feature type="compositionally biased region" description="Low complexity" evidence="1">
    <location>
        <begin position="82"/>
        <end position="95"/>
    </location>
</feature>
<feature type="compositionally biased region" description="Basic and acidic residues" evidence="1">
    <location>
        <begin position="114"/>
        <end position="123"/>
    </location>
</feature>
<feature type="region of interest" description="Disordered" evidence="1">
    <location>
        <begin position="76"/>
        <end position="144"/>
    </location>
</feature>
<evidence type="ECO:0000313" key="3">
    <source>
        <dbReference type="Proteomes" id="UP000266841"/>
    </source>
</evidence>
<keyword evidence="3" id="KW-1185">Reference proteome</keyword>
<sequence>LIAQGSSKEPKSDPCPVLGVGIGRLGGSGSGGISHRQCSDREGLRFAQCRAEIVTSLSTGWLRQAAPIHDLCVRDLKDNGGSQASAQESMEQASSTTSDNLSKIDLAGGGAAPRCERKPEEWSRATTTTTSSPSRVQRVNWEAP</sequence>
<accession>K0RZZ8</accession>
<evidence type="ECO:0000313" key="2">
    <source>
        <dbReference type="EMBL" id="EJK54381.1"/>
    </source>
</evidence>
<comment type="caution">
    <text evidence="2">The sequence shown here is derived from an EMBL/GenBank/DDBJ whole genome shotgun (WGS) entry which is preliminary data.</text>
</comment>
<reference evidence="2 3" key="1">
    <citation type="journal article" date="2012" name="Genome Biol.">
        <title>Genome and low-iron response of an oceanic diatom adapted to chronic iron limitation.</title>
        <authorList>
            <person name="Lommer M."/>
            <person name="Specht M."/>
            <person name="Roy A.S."/>
            <person name="Kraemer L."/>
            <person name="Andreson R."/>
            <person name="Gutowska M.A."/>
            <person name="Wolf J."/>
            <person name="Bergner S.V."/>
            <person name="Schilhabel M.B."/>
            <person name="Klostermeier U.C."/>
            <person name="Beiko R.G."/>
            <person name="Rosenstiel P."/>
            <person name="Hippler M."/>
            <person name="Laroche J."/>
        </authorList>
    </citation>
    <scope>NUCLEOTIDE SEQUENCE [LARGE SCALE GENOMIC DNA]</scope>
    <source>
        <strain evidence="2 3">CCMP1005</strain>
    </source>
</reference>
<dbReference type="Proteomes" id="UP000266841">
    <property type="component" value="Unassembled WGS sequence"/>
</dbReference>
<organism evidence="2 3">
    <name type="scientific">Thalassiosira oceanica</name>
    <name type="common">Marine diatom</name>
    <dbReference type="NCBI Taxonomy" id="159749"/>
    <lineage>
        <taxon>Eukaryota</taxon>
        <taxon>Sar</taxon>
        <taxon>Stramenopiles</taxon>
        <taxon>Ochrophyta</taxon>
        <taxon>Bacillariophyta</taxon>
        <taxon>Coscinodiscophyceae</taxon>
        <taxon>Thalassiosirophycidae</taxon>
        <taxon>Thalassiosirales</taxon>
        <taxon>Thalassiosiraceae</taxon>
        <taxon>Thalassiosira</taxon>
    </lineage>
</organism>
<dbReference type="EMBL" id="AGNL01035903">
    <property type="protein sequence ID" value="EJK54381.1"/>
    <property type="molecule type" value="Genomic_DNA"/>
</dbReference>